<organism evidence="1 2">
    <name type="scientific">Dendrolimus kikuchii</name>
    <dbReference type="NCBI Taxonomy" id="765133"/>
    <lineage>
        <taxon>Eukaryota</taxon>
        <taxon>Metazoa</taxon>
        <taxon>Ecdysozoa</taxon>
        <taxon>Arthropoda</taxon>
        <taxon>Hexapoda</taxon>
        <taxon>Insecta</taxon>
        <taxon>Pterygota</taxon>
        <taxon>Neoptera</taxon>
        <taxon>Endopterygota</taxon>
        <taxon>Lepidoptera</taxon>
        <taxon>Glossata</taxon>
        <taxon>Ditrysia</taxon>
        <taxon>Bombycoidea</taxon>
        <taxon>Lasiocampidae</taxon>
        <taxon>Dendrolimus</taxon>
    </lineage>
</organism>
<comment type="caution">
    <text evidence="1">The sequence shown here is derived from an EMBL/GenBank/DDBJ whole genome shotgun (WGS) entry which is preliminary data.</text>
</comment>
<accession>A0ACC1DFW8</accession>
<evidence type="ECO:0000313" key="1">
    <source>
        <dbReference type="EMBL" id="KAJ0182710.1"/>
    </source>
</evidence>
<name>A0ACC1DFW8_9NEOP</name>
<dbReference type="Proteomes" id="UP000824533">
    <property type="component" value="Linkage Group LG03"/>
</dbReference>
<sequence>MLKFATLVLVVVTLVEGDTPSPTHKILIIEAAIAGDFARIQALLNLHNELLGSNSLSREPPVSRQNLLPYSLGEREQYGVSSSEQEQPLNQVSFPVLIPANISILGQVLIPGKIPTPDQISGSTPIFLAGSNGSNASIKYNPTASNSRYQSEDTSGGVVDRTQFGNNNPLPYYSPTFNGGDVVISKPSTGDPIDSTRTLNKDFNKPYYPAILYQLARPIVQGKIPTPDQTSGLTSVFLTGSNSPNAYNPTASNSRYQPEDTSAGVVNNIQFGNNNPFNNSWALLNTGNVTNMKPSAGGQFDAASPTVKTRPTYYNPYKPVALNDIRVPVTVRVPLLDTSIKPYWEHVYVNTGNVTNMEPPAGGQFDAASPTVINKSQV</sequence>
<reference evidence="1 2" key="1">
    <citation type="journal article" date="2021" name="Front. Genet.">
        <title>Chromosome-Level Genome Assembly Reveals Significant Gene Expansion in the Toll and IMD Signaling Pathways of Dendrolimus kikuchii.</title>
        <authorList>
            <person name="Zhou J."/>
            <person name="Wu P."/>
            <person name="Xiong Z."/>
            <person name="Liu N."/>
            <person name="Zhao N."/>
            <person name="Ji M."/>
            <person name="Qiu Y."/>
            <person name="Yang B."/>
        </authorList>
    </citation>
    <scope>NUCLEOTIDE SEQUENCE [LARGE SCALE GENOMIC DNA]</scope>
    <source>
        <strain evidence="1">Ann1</strain>
    </source>
</reference>
<proteinExistence type="predicted"/>
<gene>
    <name evidence="1" type="ORF">K1T71_002079</name>
</gene>
<protein>
    <submittedName>
        <fullName evidence="1">Uncharacterized protein</fullName>
    </submittedName>
</protein>
<dbReference type="EMBL" id="CM034389">
    <property type="protein sequence ID" value="KAJ0182710.1"/>
    <property type="molecule type" value="Genomic_DNA"/>
</dbReference>
<keyword evidence="2" id="KW-1185">Reference proteome</keyword>
<evidence type="ECO:0000313" key="2">
    <source>
        <dbReference type="Proteomes" id="UP000824533"/>
    </source>
</evidence>